<evidence type="ECO:0000313" key="3">
    <source>
        <dbReference type="Proteomes" id="UP001597109"/>
    </source>
</evidence>
<dbReference type="Proteomes" id="UP001597109">
    <property type="component" value="Unassembled WGS sequence"/>
</dbReference>
<feature type="transmembrane region" description="Helical" evidence="1">
    <location>
        <begin position="506"/>
        <end position="527"/>
    </location>
</feature>
<sequence>MNKQLFSGTGSLSRFILRRDRIRMPVWIFSFVFATVAISAAFTGLYENAQERQAIASTMENPAMTAMVGPGYGVDNYTMGAMMAHQMLLMTAVVVGLMSVLLVIRHTRADEEEGRIEMVRSLPVGRLANVTAALAMLFLVSIVLAFLTGVGLYALNIESMDLEGSLLYGAALGATGMVFASITAVFAQLSHNARSATGLSIGFLLAAYIVRAIGDVGNEAISWLSPLGWILRSEVYVNNIWWPVLMTAGVAVLLAGLAMYLNSIRDLGAGFLPARAGRIHASPLLQGPLGLAFRLQRTGLIAWAIAMYVLGASYGSVMGDMESFFADVDLMQDLLVPMEGFSLVEQFVPTLMAVMTVIAAIPVLMAILKLKGEEKNDRTDHVLGKAVSRNRLLGSYLLISLIASLVMISLTGLGLGTVADAVMEEGFDIGMACQAALAYLPAVWVMIGLTVLLIGWMPKFTGFIWLYLTFSFFVIYLGNLFQLPAWVEKVTPFGYVSAIPLEEFDVLQAMVLTMIALVLMAIGFAGYNNRDIGK</sequence>
<keyword evidence="1" id="KW-0472">Membrane</keyword>
<comment type="caution">
    <text evidence="2">The sequence shown here is derived from an EMBL/GenBank/DDBJ whole genome shotgun (WGS) entry which is preliminary data.</text>
</comment>
<feature type="transmembrane region" description="Helical" evidence="1">
    <location>
        <begin position="436"/>
        <end position="457"/>
    </location>
</feature>
<feature type="transmembrane region" description="Helical" evidence="1">
    <location>
        <begin position="240"/>
        <end position="261"/>
    </location>
</feature>
<dbReference type="RefSeq" id="WP_144839538.1">
    <property type="nucleotide sequence ID" value="NZ_JBHTKI010000023.1"/>
</dbReference>
<feature type="transmembrane region" description="Helical" evidence="1">
    <location>
        <begin position="347"/>
        <end position="368"/>
    </location>
</feature>
<proteinExistence type="predicted"/>
<gene>
    <name evidence="2" type="ORF">ACFQ1X_15090</name>
</gene>
<keyword evidence="3" id="KW-1185">Reference proteome</keyword>
<organism evidence="2 3">
    <name type="scientific">Metaplanococcus flavidus</name>
    <dbReference type="NCBI Taxonomy" id="569883"/>
    <lineage>
        <taxon>Bacteria</taxon>
        <taxon>Bacillati</taxon>
        <taxon>Bacillota</taxon>
        <taxon>Bacilli</taxon>
        <taxon>Bacillales</taxon>
        <taxon>Caryophanaceae</taxon>
        <taxon>Metaplanococcus</taxon>
    </lineage>
</organism>
<feature type="transmembrane region" description="Helical" evidence="1">
    <location>
        <begin position="24"/>
        <end position="46"/>
    </location>
</feature>
<feature type="transmembrane region" description="Helical" evidence="1">
    <location>
        <begin position="464"/>
        <end position="486"/>
    </location>
</feature>
<keyword evidence="1" id="KW-0812">Transmembrane</keyword>
<name>A0ABW3LGZ9_9BACL</name>
<reference evidence="3" key="1">
    <citation type="journal article" date="2019" name="Int. J. Syst. Evol. Microbiol.">
        <title>The Global Catalogue of Microorganisms (GCM) 10K type strain sequencing project: providing services to taxonomists for standard genome sequencing and annotation.</title>
        <authorList>
            <consortium name="The Broad Institute Genomics Platform"/>
            <consortium name="The Broad Institute Genome Sequencing Center for Infectious Disease"/>
            <person name="Wu L."/>
            <person name="Ma J."/>
        </authorList>
    </citation>
    <scope>NUCLEOTIDE SEQUENCE [LARGE SCALE GENOMIC DNA]</scope>
    <source>
        <strain evidence="3">CCUG 56756</strain>
    </source>
</reference>
<protein>
    <submittedName>
        <fullName evidence="2">ABC transporter permease</fullName>
    </submittedName>
</protein>
<accession>A0ABW3LGZ9</accession>
<feature type="transmembrane region" description="Helical" evidence="1">
    <location>
        <begin position="196"/>
        <end position="214"/>
    </location>
</feature>
<feature type="transmembrane region" description="Helical" evidence="1">
    <location>
        <begin position="393"/>
        <end position="416"/>
    </location>
</feature>
<dbReference type="EMBL" id="JBHTKI010000023">
    <property type="protein sequence ID" value="MFD1032763.1"/>
    <property type="molecule type" value="Genomic_DNA"/>
</dbReference>
<feature type="transmembrane region" description="Helical" evidence="1">
    <location>
        <begin position="87"/>
        <end position="106"/>
    </location>
</feature>
<evidence type="ECO:0000256" key="1">
    <source>
        <dbReference type="SAM" id="Phobius"/>
    </source>
</evidence>
<feature type="transmembrane region" description="Helical" evidence="1">
    <location>
        <begin position="127"/>
        <end position="154"/>
    </location>
</feature>
<feature type="transmembrane region" description="Helical" evidence="1">
    <location>
        <begin position="300"/>
        <end position="317"/>
    </location>
</feature>
<evidence type="ECO:0000313" key="2">
    <source>
        <dbReference type="EMBL" id="MFD1032763.1"/>
    </source>
</evidence>
<feature type="transmembrane region" description="Helical" evidence="1">
    <location>
        <begin position="166"/>
        <end position="189"/>
    </location>
</feature>
<keyword evidence="1" id="KW-1133">Transmembrane helix</keyword>